<reference evidence="1" key="1">
    <citation type="submission" date="2021-06" db="EMBL/GenBank/DDBJ databases">
        <authorList>
            <person name="Kallberg Y."/>
            <person name="Tangrot J."/>
            <person name="Rosling A."/>
        </authorList>
    </citation>
    <scope>NUCLEOTIDE SEQUENCE</scope>
    <source>
        <strain evidence="1">AU212A</strain>
    </source>
</reference>
<evidence type="ECO:0000313" key="2">
    <source>
        <dbReference type="Proteomes" id="UP000789860"/>
    </source>
</evidence>
<keyword evidence="2" id="KW-1185">Reference proteome</keyword>
<name>A0ACA9LI90_9GLOM</name>
<dbReference type="EMBL" id="CAJVPM010005462">
    <property type="protein sequence ID" value="CAG8524451.1"/>
    <property type="molecule type" value="Genomic_DNA"/>
</dbReference>
<proteinExistence type="predicted"/>
<protein>
    <submittedName>
        <fullName evidence="1">652_t:CDS:1</fullName>
    </submittedName>
</protein>
<accession>A0ACA9LI90</accession>
<evidence type="ECO:0000313" key="1">
    <source>
        <dbReference type="EMBL" id="CAG8524451.1"/>
    </source>
</evidence>
<gene>
    <name evidence="1" type="ORF">SCALOS_LOCUS4204</name>
</gene>
<organism evidence="1 2">
    <name type="scientific">Scutellospora calospora</name>
    <dbReference type="NCBI Taxonomy" id="85575"/>
    <lineage>
        <taxon>Eukaryota</taxon>
        <taxon>Fungi</taxon>
        <taxon>Fungi incertae sedis</taxon>
        <taxon>Mucoromycota</taxon>
        <taxon>Glomeromycotina</taxon>
        <taxon>Glomeromycetes</taxon>
        <taxon>Diversisporales</taxon>
        <taxon>Gigasporaceae</taxon>
        <taxon>Scutellospora</taxon>
    </lineage>
</organism>
<dbReference type="Proteomes" id="UP000789860">
    <property type="component" value="Unassembled WGS sequence"/>
</dbReference>
<comment type="caution">
    <text evidence="1">The sequence shown here is derived from an EMBL/GenBank/DDBJ whole genome shotgun (WGS) entry which is preliminary data.</text>
</comment>
<sequence length="191" mass="21806">MSYEWQAPQEGDERSPCPALNALANHGYLPRNGKDITPRQLFEALQKVFNENTSFAMYQVAGCFTLYGENWVVRNDLVDQLITNSIDGKIKSESIKNTFRARYLDCKENNPDFTFGFFQVQLASGEYSLFQNIMGANTNKEVDVKIAETFFREERLANEWTRPNSSVSLSTIFGTSNEFSKIINAEIKKLN</sequence>